<gene>
    <name evidence="3" type="ORF">E0L32_004074</name>
</gene>
<protein>
    <recommendedName>
        <fullName evidence="5">Methyltransferase</fullName>
    </recommendedName>
</protein>
<dbReference type="STRING" id="1093900.A0A507BFK6"/>
<dbReference type="RefSeq" id="XP_030997790.1">
    <property type="nucleotide sequence ID" value="XM_031138444.1"/>
</dbReference>
<reference evidence="3 4" key="1">
    <citation type="submission" date="2019-06" db="EMBL/GenBank/DDBJ databases">
        <title>Draft genome sequence of the filamentous fungus Phialemoniopsis curvata isolated from diesel fuel.</title>
        <authorList>
            <person name="Varaljay V.A."/>
            <person name="Lyon W.J."/>
            <person name="Crouch A.L."/>
            <person name="Drake C.E."/>
            <person name="Hollomon J.M."/>
            <person name="Nadeau L.J."/>
            <person name="Nunn H.S."/>
            <person name="Stevenson B.S."/>
            <person name="Bojanowski C.L."/>
            <person name="Crookes-Goodson W.J."/>
        </authorList>
    </citation>
    <scope>NUCLEOTIDE SEQUENCE [LARGE SCALE GENOMIC DNA]</scope>
    <source>
        <strain evidence="3 4">D216</strain>
    </source>
</reference>
<evidence type="ECO:0000256" key="2">
    <source>
        <dbReference type="SAM" id="MobiDB-lite"/>
    </source>
</evidence>
<organism evidence="3 4">
    <name type="scientific">Thyridium curvatum</name>
    <dbReference type="NCBI Taxonomy" id="1093900"/>
    <lineage>
        <taxon>Eukaryota</taxon>
        <taxon>Fungi</taxon>
        <taxon>Dikarya</taxon>
        <taxon>Ascomycota</taxon>
        <taxon>Pezizomycotina</taxon>
        <taxon>Sordariomycetes</taxon>
        <taxon>Sordariomycetidae</taxon>
        <taxon>Thyridiales</taxon>
        <taxon>Thyridiaceae</taxon>
        <taxon>Thyridium</taxon>
    </lineage>
</organism>
<proteinExistence type="inferred from homology"/>
<evidence type="ECO:0000313" key="3">
    <source>
        <dbReference type="EMBL" id="TPX16079.1"/>
    </source>
</evidence>
<comment type="caution">
    <text evidence="3">The sequence shown here is derived from an EMBL/GenBank/DDBJ whole genome shotgun (WGS) entry which is preliminary data.</text>
</comment>
<dbReference type="Pfam" id="PF13489">
    <property type="entry name" value="Methyltransf_23"/>
    <property type="match status" value="1"/>
</dbReference>
<dbReference type="PANTHER" id="PTHR43591">
    <property type="entry name" value="METHYLTRANSFERASE"/>
    <property type="match status" value="1"/>
</dbReference>
<feature type="compositionally biased region" description="Acidic residues" evidence="2">
    <location>
        <begin position="25"/>
        <end position="36"/>
    </location>
</feature>
<feature type="region of interest" description="Disordered" evidence="2">
    <location>
        <begin position="1"/>
        <end position="46"/>
    </location>
</feature>
<dbReference type="OrthoDB" id="2013972at2759"/>
<dbReference type="InterPro" id="IPR029063">
    <property type="entry name" value="SAM-dependent_MTases_sf"/>
</dbReference>
<dbReference type="Gene3D" id="3.40.50.150">
    <property type="entry name" value="Vaccinia Virus protein VP39"/>
    <property type="match status" value="1"/>
</dbReference>
<evidence type="ECO:0008006" key="5">
    <source>
        <dbReference type="Google" id="ProtNLM"/>
    </source>
</evidence>
<sequence>MAETDNPVAPGQTVLPPTAGAEPIPADDDPDFDNDVDSAFGGDAMSSTASVSSSILKYRTIHGRTYHSEQGNAKYWGSNDERQSESMDILGHLMTLTMDGRLYLAPLQREKLQKVLDIGTGTGLWAIDFADQYPNCEVIGTDISPIQPSWVPPNLKFEIEDCTQDWTFPANSFDYVHIRYLVGSIADWPELFKQAYKVLKPGAWLESYDGSPVLETDDDTLGESMAKWGTFFVEGEQKLKEIGAFGHLAVMSDTEGFVLFMANVLGWTMDEIQVYIAHLRREFTSGKHHPYFRIKCVWARKP</sequence>
<dbReference type="InParanoid" id="A0A507BFK6"/>
<dbReference type="AlphaFoldDB" id="A0A507BFK6"/>
<dbReference type="GeneID" id="41971521"/>
<comment type="similarity">
    <text evidence="1">Belongs to the methyltransferase superfamily. LaeA methyltransferase family.</text>
</comment>
<dbReference type="PANTHER" id="PTHR43591:SF10">
    <property type="entry name" value="ABC TRANSMEMBRANE TYPE-1 DOMAIN-CONTAINING PROTEIN-RELATED"/>
    <property type="match status" value="1"/>
</dbReference>
<dbReference type="Proteomes" id="UP000319257">
    <property type="component" value="Unassembled WGS sequence"/>
</dbReference>
<keyword evidence="4" id="KW-1185">Reference proteome</keyword>
<dbReference type="CDD" id="cd02440">
    <property type="entry name" value="AdoMet_MTases"/>
    <property type="match status" value="1"/>
</dbReference>
<dbReference type="EMBL" id="SKBQ01000019">
    <property type="protein sequence ID" value="TPX16079.1"/>
    <property type="molecule type" value="Genomic_DNA"/>
</dbReference>
<name>A0A507BFK6_9PEZI</name>
<evidence type="ECO:0000313" key="4">
    <source>
        <dbReference type="Proteomes" id="UP000319257"/>
    </source>
</evidence>
<accession>A0A507BFK6</accession>
<dbReference type="SUPFAM" id="SSF53335">
    <property type="entry name" value="S-adenosyl-L-methionine-dependent methyltransferases"/>
    <property type="match status" value="1"/>
</dbReference>
<evidence type="ECO:0000256" key="1">
    <source>
        <dbReference type="ARBA" id="ARBA00038158"/>
    </source>
</evidence>
<dbReference type="GO" id="GO:0008168">
    <property type="term" value="F:methyltransferase activity"/>
    <property type="evidence" value="ECO:0007669"/>
    <property type="project" value="TreeGrafter"/>
</dbReference>